<dbReference type="PANTHER" id="PTHR43248:SF29">
    <property type="entry name" value="TRIPEPTIDYL AMINOPEPTIDASE"/>
    <property type="match status" value="1"/>
</dbReference>
<dbReference type="RefSeq" id="WP_179445230.1">
    <property type="nucleotide sequence ID" value="NZ_JACBZS010000001.1"/>
</dbReference>
<comment type="similarity">
    <text evidence="1">Belongs to the peptidase S33 family.</text>
</comment>
<dbReference type="GO" id="GO:0016787">
    <property type="term" value="F:hydrolase activity"/>
    <property type="evidence" value="ECO:0007669"/>
    <property type="project" value="UniProtKB-KW"/>
</dbReference>
<dbReference type="Gene3D" id="3.40.50.1820">
    <property type="entry name" value="alpha/beta hydrolase"/>
    <property type="match status" value="1"/>
</dbReference>
<keyword evidence="6" id="KW-1185">Reference proteome</keyword>
<accession>A0A7Z0D9H0</accession>
<keyword evidence="2" id="KW-0732">Signal</keyword>
<sequence>MSAASESTPRRSPLFRAVVAAVAVTAAVVLVVGTALSGVVFVQSSASTPPRTNQINPDGRPLQPVPDVTPPGMVPRPQELAGGAWQTQRPAWQSCDGGQCATVLAPLDWGSPDGPTAITLSLLKVPASQSPRLGTIFVNPGGPGGDGTDYATSFSREGLEQYDIVGWDPRGVGDSTPVRCDDAALQMLINQDASPDDQGERTDLMQAEVNLGASCLAQSGALLQHISTEDTVRDLDMLRGIVGDQRLNYFGASYGTQVGARYAELFPERSGRLVLDGAVDVTGDEEVSQAQGFERALGNFVDWCVGQQQLCQLGANPDQVRTTITELTEQADARPIRAGSRELTQTGLVTGISAVLYADETAFPYLAQGIADARSGNGELMLAFADGYYQREEDGSFGSLMKAFPAIRCLDEADEGYAGADAKAAEAAAAAPWAGRFMGPDYACPSWPVPAVPAPGPLEPATGARPILVVGTTGDPATPYENAVTMAKQLGVGRLVTFEGAGHVAYGRSSCVGRTVVNYFRDRIPEGETVCKE</sequence>
<evidence type="ECO:0000256" key="1">
    <source>
        <dbReference type="ARBA" id="ARBA00010088"/>
    </source>
</evidence>
<protein>
    <submittedName>
        <fullName evidence="5">Pimeloyl-ACP methyl ester carboxylesterase</fullName>
    </submittedName>
</protein>
<dbReference type="AlphaFoldDB" id="A0A7Z0D9H0"/>
<gene>
    <name evidence="5" type="ORF">GGQ54_001962</name>
</gene>
<organism evidence="5 6">
    <name type="scientific">Naumannella cuiyingiana</name>
    <dbReference type="NCBI Taxonomy" id="1347891"/>
    <lineage>
        <taxon>Bacteria</taxon>
        <taxon>Bacillati</taxon>
        <taxon>Actinomycetota</taxon>
        <taxon>Actinomycetes</taxon>
        <taxon>Propionibacteriales</taxon>
        <taxon>Propionibacteriaceae</taxon>
        <taxon>Naumannella</taxon>
    </lineage>
</organism>
<evidence type="ECO:0000313" key="5">
    <source>
        <dbReference type="EMBL" id="NYI71402.1"/>
    </source>
</evidence>
<dbReference type="SUPFAM" id="SSF53474">
    <property type="entry name" value="alpha/beta-Hydrolases"/>
    <property type="match status" value="1"/>
</dbReference>
<dbReference type="InterPro" id="IPR051601">
    <property type="entry name" value="Serine_prot/Carboxylest_S33"/>
</dbReference>
<dbReference type="InterPro" id="IPR013595">
    <property type="entry name" value="Pept_S33_TAP-like_C"/>
</dbReference>
<proteinExistence type="inferred from homology"/>
<name>A0A7Z0D9H0_9ACTN</name>
<evidence type="ECO:0000313" key="6">
    <source>
        <dbReference type="Proteomes" id="UP000527616"/>
    </source>
</evidence>
<reference evidence="5 6" key="1">
    <citation type="submission" date="2020-07" db="EMBL/GenBank/DDBJ databases">
        <title>Sequencing the genomes of 1000 actinobacteria strains.</title>
        <authorList>
            <person name="Klenk H.-P."/>
        </authorList>
    </citation>
    <scope>NUCLEOTIDE SEQUENCE [LARGE SCALE GENOMIC DNA]</scope>
    <source>
        <strain evidence="5 6">DSM 103164</strain>
    </source>
</reference>
<evidence type="ECO:0000256" key="3">
    <source>
        <dbReference type="ARBA" id="ARBA00022801"/>
    </source>
</evidence>
<dbReference type="PANTHER" id="PTHR43248">
    <property type="entry name" value="2-SUCCINYL-6-HYDROXY-2,4-CYCLOHEXADIENE-1-CARBOXYLATE SYNTHASE"/>
    <property type="match status" value="1"/>
</dbReference>
<dbReference type="Proteomes" id="UP000527616">
    <property type="component" value="Unassembled WGS sequence"/>
</dbReference>
<dbReference type="Pfam" id="PF08386">
    <property type="entry name" value="Abhydrolase_4"/>
    <property type="match status" value="1"/>
</dbReference>
<dbReference type="InterPro" id="IPR029058">
    <property type="entry name" value="AB_hydrolase_fold"/>
</dbReference>
<evidence type="ECO:0000259" key="4">
    <source>
        <dbReference type="Pfam" id="PF08386"/>
    </source>
</evidence>
<keyword evidence="3" id="KW-0378">Hydrolase</keyword>
<comment type="caution">
    <text evidence="5">The sequence shown here is derived from an EMBL/GenBank/DDBJ whole genome shotgun (WGS) entry which is preliminary data.</text>
</comment>
<dbReference type="EMBL" id="JACBZS010000001">
    <property type="protein sequence ID" value="NYI71402.1"/>
    <property type="molecule type" value="Genomic_DNA"/>
</dbReference>
<evidence type="ECO:0000256" key="2">
    <source>
        <dbReference type="ARBA" id="ARBA00022729"/>
    </source>
</evidence>
<feature type="domain" description="Peptidase S33 tripeptidyl aminopeptidase-like C-terminal" evidence="4">
    <location>
        <begin position="433"/>
        <end position="531"/>
    </location>
</feature>